<dbReference type="AlphaFoldDB" id="A0A2W5DJM7"/>
<feature type="domain" description="HTH marR-type" evidence="1">
    <location>
        <begin position="29"/>
        <end position="164"/>
    </location>
</feature>
<sequence>MVKSAPTSQAATSVTTVDSLSAGELSEPATRVLRRFRLVFNAIKTHFQQVEKQAGVGGAQLWALSIIRARPGVGVNELARAMDVHQSTASNLVRSLVERGLVQAAKQGPDRRAVQLHLLDAGAAVLGQAPGPLAGVLPQALEALDADTLARLDADLALLIKALGADERAANIPISPIS</sequence>
<dbReference type="Gene3D" id="1.10.10.10">
    <property type="entry name" value="Winged helix-like DNA-binding domain superfamily/Winged helix DNA-binding domain"/>
    <property type="match status" value="1"/>
</dbReference>
<dbReference type="InterPro" id="IPR039422">
    <property type="entry name" value="MarR/SlyA-like"/>
</dbReference>
<dbReference type="EMBL" id="QFOD01000012">
    <property type="protein sequence ID" value="PZP30968.1"/>
    <property type="molecule type" value="Genomic_DNA"/>
</dbReference>
<proteinExistence type="predicted"/>
<dbReference type="InterPro" id="IPR036390">
    <property type="entry name" value="WH_DNA-bd_sf"/>
</dbReference>
<dbReference type="PROSITE" id="PS50995">
    <property type="entry name" value="HTH_MARR_2"/>
    <property type="match status" value="1"/>
</dbReference>
<evidence type="ECO:0000313" key="3">
    <source>
        <dbReference type="Proteomes" id="UP000249633"/>
    </source>
</evidence>
<dbReference type="PANTHER" id="PTHR33164:SF89">
    <property type="entry name" value="MARR FAMILY REGULATORY PROTEIN"/>
    <property type="match status" value="1"/>
</dbReference>
<dbReference type="SMART" id="SM00347">
    <property type="entry name" value="HTH_MARR"/>
    <property type="match status" value="1"/>
</dbReference>
<dbReference type="Proteomes" id="UP000249633">
    <property type="component" value="Unassembled WGS sequence"/>
</dbReference>
<dbReference type="InterPro" id="IPR000835">
    <property type="entry name" value="HTH_MarR-typ"/>
</dbReference>
<accession>A0A2W5DJM7</accession>
<organism evidence="2 3">
    <name type="scientific">Roseateles depolymerans</name>
    <dbReference type="NCBI Taxonomy" id="76731"/>
    <lineage>
        <taxon>Bacteria</taxon>
        <taxon>Pseudomonadati</taxon>
        <taxon>Pseudomonadota</taxon>
        <taxon>Betaproteobacteria</taxon>
        <taxon>Burkholderiales</taxon>
        <taxon>Sphaerotilaceae</taxon>
        <taxon>Roseateles</taxon>
    </lineage>
</organism>
<dbReference type="SUPFAM" id="SSF46785">
    <property type="entry name" value="Winged helix' DNA-binding domain"/>
    <property type="match status" value="1"/>
</dbReference>
<evidence type="ECO:0000313" key="2">
    <source>
        <dbReference type="EMBL" id="PZP30968.1"/>
    </source>
</evidence>
<gene>
    <name evidence="2" type="ORF">DI603_13625</name>
</gene>
<dbReference type="InterPro" id="IPR036388">
    <property type="entry name" value="WH-like_DNA-bd_sf"/>
</dbReference>
<dbReference type="GO" id="GO:0006950">
    <property type="term" value="P:response to stress"/>
    <property type="evidence" value="ECO:0007669"/>
    <property type="project" value="TreeGrafter"/>
</dbReference>
<dbReference type="GO" id="GO:0003700">
    <property type="term" value="F:DNA-binding transcription factor activity"/>
    <property type="evidence" value="ECO:0007669"/>
    <property type="project" value="InterPro"/>
</dbReference>
<evidence type="ECO:0000259" key="1">
    <source>
        <dbReference type="PROSITE" id="PS50995"/>
    </source>
</evidence>
<comment type="caution">
    <text evidence="2">The sequence shown here is derived from an EMBL/GenBank/DDBJ whole genome shotgun (WGS) entry which is preliminary data.</text>
</comment>
<dbReference type="Pfam" id="PF12802">
    <property type="entry name" value="MarR_2"/>
    <property type="match status" value="1"/>
</dbReference>
<protein>
    <submittedName>
        <fullName evidence="2">MarR family transcriptional regulator</fullName>
    </submittedName>
</protein>
<name>A0A2W5DJM7_9BURK</name>
<dbReference type="PANTHER" id="PTHR33164">
    <property type="entry name" value="TRANSCRIPTIONAL REGULATOR, MARR FAMILY"/>
    <property type="match status" value="1"/>
</dbReference>
<reference evidence="2 3" key="1">
    <citation type="submission" date="2017-08" db="EMBL/GenBank/DDBJ databases">
        <title>Infants hospitalized years apart are colonized by the same room-sourced microbial strains.</title>
        <authorList>
            <person name="Brooks B."/>
            <person name="Olm M.R."/>
            <person name="Firek B.A."/>
            <person name="Baker R."/>
            <person name="Thomas B.C."/>
            <person name="Morowitz M.J."/>
            <person name="Banfield J.F."/>
        </authorList>
    </citation>
    <scope>NUCLEOTIDE SEQUENCE [LARGE SCALE GENOMIC DNA]</scope>
    <source>
        <strain evidence="2">S2_012_000_R2_81</strain>
    </source>
</reference>